<evidence type="ECO:0000256" key="10">
    <source>
        <dbReference type="ARBA" id="ARBA00023306"/>
    </source>
</evidence>
<dbReference type="EMBL" id="JAFIRN010000015">
    <property type="protein sequence ID" value="KAG5834334.1"/>
    <property type="molecule type" value="Genomic_DNA"/>
</dbReference>
<keyword evidence="16" id="KW-1185">Reference proteome</keyword>
<keyword evidence="8" id="KW-0804">Transcription</keyword>
<keyword evidence="4" id="KW-0970">Cilium biogenesis/degradation</keyword>
<evidence type="ECO:0000256" key="2">
    <source>
        <dbReference type="ARBA" id="ARBA00007979"/>
    </source>
</evidence>
<comment type="similarity">
    <text evidence="2">Belongs to the geminin family.</text>
</comment>
<dbReference type="PANTHER" id="PTHR13372">
    <property type="entry name" value="GEMININ"/>
    <property type="match status" value="1"/>
</dbReference>
<proteinExistence type="inferred from homology"/>
<dbReference type="Gene3D" id="1.20.5.1180">
    <property type="entry name" value="Geminin coiled-coil domain"/>
    <property type="match status" value="1"/>
</dbReference>
<evidence type="ECO:0000256" key="13">
    <source>
        <dbReference type="SAM" id="Coils"/>
    </source>
</evidence>
<dbReference type="GO" id="GO:0030030">
    <property type="term" value="P:cell projection organization"/>
    <property type="evidence" value="ECO:0007669"/>
    <property type="project" value="UniProtKB-KW"/>
</dbReference>
<dbReference type="GO" id="GO:0005634">
    <property type="term" value="C:nucleus"/>
    <property type="evidence" value="ECO:0007669"/>
    <property type="project" value="UniProtKB-SubCell"/>
</dbReference>
<keyword evidence="9" id="KW-0539">Nucleus</keyword>
<dbReference type="PANTHER" id="PTHR13372:SF3">
    <property type="entry name" value="MULTICILIN"/>
    <property type="match status" value="1"/>
</dbReference>
<evidence type="ECO:0000256" key="4">
    <source>
        <dbReference type="ARBA" id="ARBA00022794"/>
    </source>
</evidence>
<sequence length="230" mass="26213">MILRILGHFMNFKIQVLLFTKFLSPSGAFSSVDCYWRDKADLNQRALGDALKTNDQLSVSLNKKHEEILALQERNNQLKELASQAKHLASILDLLTQSTSSDFPTTEATNQRTGIKRQRQDDLQTLSAVPRANINNRNLDLHRDSKQPKLHQDVEPAVEERINVCGAFRRLQVNTFCSPVSADSSCSEEGMYFRTSIRDHCTIRTLVFPQGRTFTSKVHSGGYRFRWVPC</sequence>
<evidence type="ECO:0000313" key="15">
    <source>
        <dbReference type="EMBL" id="KAG5834334.1"/>
    </source>
</evidence>
<protein>
    <recommendedName>
        <fullName evidence="3">Multicilin</fullName>
    </recommendedName>
    <alternativeName>
        <fullName evidence="11">Multiciliate differentiation and DNA synthesis-associated cell cycle protein</fullName>
    </alternativeName>
    <alternativeName>
        <fullName evidence="12">Protein Idas</fullName>
    </alternativeName>
</protein>
<evidence type="ECO:0000313" key="16">
    <source>
        <dbReference type="Proteomes" id="UP001044222"/>
    </source>
</evidence>
<dbReference type="GO" id="GO:0045786">
    <property type="term" value="P:negative regulation of cell cycle"/>
    <property type="evidence" value="ECO:0007669"/>
    <property type="project" value="TreeGrafter"/>
</dbReference>
<evidence type="ECO:0000256" key="11">
    <source>
        <dbReference type="ARBA" id="ARBA00031136"/>
    </source>
</evidence>
<feature type="coiled-coil region" evidence="13">
    <location>
        <begin position="61"/>
        <end position="88"/>
    </location>
</feature>
<keyword evidence="10" id="KW-0131">Cell cycle</keyword>
<reference evidence="15" key="1">
    <citation type="submission" date="2021-01" db="EMBL/GenBank/DDBJ databases">
        <title>A chromosome-scale assembly of European eel, Anguilla anguilla.</title>
        <authorList>
            <person name="Henkel C."/>
            <person name="Jong-Raadsen S.A."/>
            <person name="Dufour S."/>
            <person name="Weltzien F.-A."/>
            <person name="Palstra A.P."/>
            <person name="Pelster B."/>
            <person name="Spaink H.P."/>
            <person name="Van Den Thillart G.E."/>
            <person name="Jansen H."/>
            <person name="Zahm M."/>
            <person name="Klopp C."/>
            <person name="Cedric C."/>
            <person name="Louis A."/>
            <person name="Berthelot C."/>
            <person name="Parey E."/>
            <person name="Roest Crollius H."/>
            <person name="Montfort J."/>
            <person name="Robinson-Rechavi M."/>
            <person name="Bucao C."/>
            <person name="Bouchez O."/>
            <person name="Gislard M."/>
            <person name="Lluch J."/>
            <person name="Milhes M."/>
            <person name="Lampietro C."/>
            <person name="Lopez Roques C."/>
            <person name="Donnadieu C."/>
            <person name="Braasch I."/>
            <person name="Desvignes T."/>
            <person name="Postlethwait J."/>
            <person name="Bobe J."/>
            <person name="Guiguen Y."/>
            <person name="Dirks R."/>
        </authorList>
    </citation>
    <scope>NUCLEOTIDE SEQUENCE</scope>
    <source>
        <strain evidence="15">Tag_6206</strain>
        <tissue evidence="15">Liver</tissue>
    </source>
</reference>
<keyword evidence="14" id="KW-0732">Signal</keyword>
<feature type="signal peptide" evidence="14">
    <location>
        <begin position="1"/>
        <end position="28"/>
    </location>
</feature>
<dbReference type="GO" id="GO:0008156">
    <property type="term" value="P:negative regulation of DNA replication"/>
    <property type="evidence" value="ECO:0007669"/>
    <property type="project" value="TreeGrafter"/>
</dbReference>
<organism evidence="15 16">
    <name type="scientific">Anguilla anguilla</name>
    <name type="common">European freshwater eel</name>
    <name type="synonym">Muraena anguilla</name>
    <dbReference type="NCBI Taxonomy" id="7936"/>
    <lineage>
        <taxon>Eukaryota</taxon>
        <taxon>Metazoa</taxon>
        <taxon>Chordata</taxon>
        <taxon>Craniata</taxon>
        <taxon>Vertebrata</taxon>
        <taxon>Euteleostomi</taxon>
        <taxon>Actinopterygii</taxon>
        <taxon>Neopterygii</taxon>
        <taxon>Teleostei</taxon>
        <taxon>Anguilliformes</taxon>
        <taxon>Anguillidae</taxon>
        <taxon>Anguilla</taxon>
    </lineage>
</organism>
<evidence type="ECO:0000256" key="6">
    <source>
        <dbReference type="ARBA" id="ARBA00023054"/>
    </source>
</evidence>
<dbReference type="Pfam" id="PF07412">
    <property type="entry name" value="Geminin"/>
    <property type="match status" value="1"/>
</dbReference>
<evidence type="ECO:0000256" key="7">
    <source>
        <dbReference type="ARBA" id="ARBA00023159"/>
    </source>
</evidence>
<evidence type="ECO:0000256" key="1">
    <source>
        <dbReference type="ARBA" id="ARBA00004123"/>
    </source>
</evidence>
<evidence type="ECO:0000256" key="9">
    <source>
        <dbReference type="ARBA" id="ARBA00023242"/>
    </source>
</evidence>
<keyword evidence="6 13" id="KW-0175">Coiled coil</keyword>
<dbReference type="Proteomes" id="UP001044222">
    <property type="component" value="Chromosome 15"/>
</dbReference>
<comment type="caution">
    <text evidence="15">The sequence shown here is derived from an EMBL/GenBank/DDBJ whole genome shotgun (WGS) entry which is preliminary data.</text>
</comment>
<accession>A0A9D3LP60</accession>
<gene>
    <name evidence="15" type="ORF">ANANG_G00260430</name>
</gene>
<name>A0A9D3LP60_ANGAN</name>
<dbReference type="InterPro" id="IPR022786">
    <property type="entry name" value="Geminin/Multicilin"/>
</dbReference>
<dbReference type="CDD" id="cd22590">
    <property type="entry name" value="McIdas_CC"/>
    <property type="match status" value="1"/>
</dbReference>
<evidence type="ECO:0000256" key="5">
    <source>
        <dbReference type="ARBA" id="ARBA00023015"/>
    </source>
</evidence>
<feature type="chain" id="PRO_5039533183" description="Multicilin" evidence="14">
    <location>
        <begin position="29"/>
        <end position="230"/>
    </location>
</feature>
<evidence type="ECO:0000256" key="8">
    <source>
        <dbReference type="ARBA" id="ARBA00023163"/>
    </source>
</evidence>
<evidence type="ECO:0000256" key="14">
    <source>
        <dbReference type="SAM" id="SignalP"/>
    </source>
</evidence>
<keyword evidence="5" id="KW-0805">Transcription regulation</keyword>
<keyword evidence="7" id="KW-0010">Activator</keyword>
<dbReference type="SUPFAM" id="SSF111469">
    <property type="entry name" value="Geminin coiled-coil domain"/>
    <property type="match status" value="1"/>
</dbReference>
<dbReference type="AlphaFoldDB" id="A0A9D3LP60"/>
<evidence type="ECO:0000256" key="3">
    <source>
        <dbReference type="ARBA" id="ARBA00018222"/>
    </source>
</evidence>
<evidence type="ECO:0000256" key="12">
    <source>
        <dbReference type="ARBA" id="ARBA00033197"/>
    </source>
</evidence>
<comment type="subcellular location">
    <subcellularLocation>
        <location evidence="1">Nucleus</location>
    </subcellularLocation>
</comment>